<organism evidence="1 2">
    <name type="scientific">Mycobacterium kansasii</name>
    <dbReference type="NCBI Taxonomy" id="1768"/>
    <lineage>
        <taxon>Bacteria</taxon>
        <taxon>Bacillati</taxon>
        <taxon>Actinomycetota</taxon>
        <taxon>Actinomycetes</taxon>
        <taxon>Mycobacteriales</taxon>
        <taxon>Mycobacteriaceae</taxon>
        <taxon>Mycobacterium</taxon>
    </lineage>
</organism>
<protein>
    <submittedName>
        <fullName evidence="1">Uncharacterized protein</fullName>
    </submittedName>
</protein>
<accession>A0A7G1ILA9</accession>
<sequence length="174" mass="17371">MAVAGAAGDASGPSAFAADSLRPISAPRADRLALPVAAGDGFDYTTAHARGRQLAASAASAHAPGRRTGQWLAGASATGADRIGQVHPACPQFGDQAAHHRRCADGERIGIGGQGGGQERMTAGWPATASSAALSTPIGIPGTAAATAVLIRPRPQPLHNRPWHSPGIGSGWPA</sequence>
<keyword evidence="2" id="KW-1185">Reference proteome</keyword>
<dbReference type="Proteomes" id="UP000516380">
    <property type="component" value="Chromosome"/>
</dbReference>
<proteinExistence type="predicted"/>
<gene>
    <name evidence="1" type="ORF">NIIDMKKI_57310</name>
</gene>
<evidence type="ECO:0000313" key="1">
    <source>
        <dbReference type="EMBL" id="BCI90525.1"/>
    </source>
</evidence>
<name>A0A7G1ILA9_MYCKA</name>
<dbReference type="EMBL" id="AP023343">
    <property type="protein sequence ID" value="BCI90525.1"/>
    <property type="molecule type" value="Genomic_DNA"/>
</dbReference>
<evidence type="ECO:0000313" key="2">
    <source>
        <dbReference type="Proteomes" id="UP000516380"/>
    </source>
</evidence>
<dbReference type="AlphaFoldDB" id="A0A7G1ILA9"/>
<reference evidence="1 2" key="1">
    <citation type="submission" date="2020-07" db="EMBL/GenBank/DDBJ databases">
        <title>Mycobacterium kansasii (former subtype) with zoonotic potential isolated from diseased indoor pet cat, Japan.</title>
        <authorList>
            <person name="Fukano H."/>
            <person name="Terazono T."/>
            <person name="Hoshino Y."/>
        </authorList>
    </citation>
    <scope>NUCLEOTIDE SEQUENCE [LARGE SCALE GENOMIC DNA]</scope>
    <source>
        <strain evidence="1 2">Kuro-I</strain>
    </source>
</reference>